<name>A0A5D8ZC74_9FLAO</name>
<dbReference type="Proteomes" id="UP000323884">
    <property type="component" value="Unassembled WGS sequence"/>
</dbReference>
<dbReference type="AlphaFoldDB" id="A0A5D8ZC74"/>
<reference evidence="5 6" key="1">
    <citation type="submission" date="2019-08" db="EMBL/GenBank/DDBJ databases">
        <title>Draft genome sequence of Chryseobacterium sp. Gsoil 183.</title>
        <authorList>
            <person name="Im W.-T."/>
        </authorList>
    </citation>
    <scope>NUCLEOTIDE SEQUENCE [LARGE SCALE GENOMIC DNA]</scope>
    <source>
        <strain evidence="5 6">Gsoil 183</strain>
    </source>
</reference>
<keyword evidence="2" id="KW-0865">Zymogen</keyword>
<keyword evidence="3" id="KW-0456">Lyase</keyword>
<sequence>MFGSIMNTFNPGIKISKGQEMGYFAFGGSTIVMLVDKNLIKIDQDIIENTKKKDLRLM</sequence>
<gene>
    <name evidence="5" type="ORF">FW781_22120</name>
</gene>
<dbReference type="OrthoDB" id="9802030at2"/>
<dbReference type="InterPro" id="IPR003817">
    <property type="entry name" value="PS_Dcarbxylase"/>
</dbReference>
<accession>A0A5D8ZC74</accession>
<comment type="caution">
    <text evidence="5">The sequence shown here is derived from an EMBL/GenBank/DDBJ whole genome shotgun (WGS) entry which is preliminary data.</text>
</comment>
<evidence type="ECO:0000256" key="2">
    <source>
        <dbReference type="ARBA" id="ARBA00023145"/>
    </source>
</evidence>
<proteinExistence type="predicted"/>
<dbReference type="GO" id="GO:0004609">
    <property type="term" value="F:phosphatidylserine decarboxylase activity"/>
    <property type="evidence" value="ECO:0007669"/>
    <property type="project" value="InterPro"/>
</dbReference>
<dbReference type="Pfam" id="PF02666">
    <property type="entry name" value="PS_Dcarbxylase"/>
    <property type="match status" value="1"/>
</dbReference>
<evidence type="ECO:0000256" key="4">
    <source>
        <dbReference type="ARBA" id="ARBA00023317"/>
    </source>
</evidence>
<evidence type="ECO:0000313" key="6">
    <source>
        <dbReference type="Proteomes" id="UP000323884"/>
    </source>
</evidence>
<organism evidence="5 6">
    <name type="scientific">Chryseobacterium panacisoli</name>
    <dbReference type="NCBI Taxonomy" id="1807141"/>
    <lineage>
        <taxon>Bacteria</taxon>
        <taxon>Pseudomonadati</taxon>
        <taxon>Bacteroidota</taxon>
        <taxon>Flavobacteriia</taxon>
        <taxon>Flavobacteriales</taxon>
        <taxon>Weeksellaceae</taxon>
        <taxon>Chryseobacterium group</taxon>
        <taxon>Chryseobacterium</taxon>
    </lineage>
</organism>
<evidence type="ECO:0000256" key="1">
    <source>
        <dbReference type="ARBA" id="ARBA00022793"/>
    </source>
</evidence>
<dbReference type="GO" id="GO:0008654">
    <property type="term" value="P:phospholipid biosynthetic process"/>
    <property type="evidence" value="ECO:0007669"/>
    <property type="project" value="InterPro"/>
</dbReference>
<dbReference type="EMBL" id="VTRU01000010">
    <property type="protein sequence ID" value="TZF92250.1"/>
    <property type="molecule type" value="Genomic_DNA"/>
</dbReference>
<evidence type="ECO:0008006" key="7">
    <source>
        <dbReference type="Google" id="ProtNLM"/>
    </source>
</evidence>
<keyword evidence="1" id="KW-0210">Decarboxylase</keyword>
<keyword evidence="6" id="KW-1185">Reference proteome</keyword>
<keyword evidence="4" id="KW-0670">Pyruvate</keyword>
<evidence type="ECO:0000313" key="5">
    <source>
        <dbReference type="EMBL" id="TZF92250.1"/>
    </source>
</evidence>
<protein>
    <recommendedName>
        <fullName evidence="7">Phosphatidylserine decarboxylase</fullName>
    </recommendedName>
</protein>
<evidence type="ECO:0000256" key="3">
    <source>
        <dbReference type="ARBA" id="ARBA00023239"/>
    </source>
</evidence>